<dbReference type="RefSeq" id="WP_055341231.1">
    <property type="nucleotide sequence ID" value="NZ_CDNI01000014.1"/>
</dbReference>
<sequence length="137" mass="15263">MSFQDINKLSNSSENACAILYNFNNKELTMLKNICGLIGIKEKIVLTPKNGNSLVKDVLEGNLDDNCENGLINKSVIFNNVDHSKIHSFIDSLKKFRIPIPLIAVVTETSLNWDINTLVGNLLEEREALKAGKPINH</sequence>
<organism evidence="1 2">
    <name type="scientific">Paraclostridium sordellii</name>
    <name type="common">Clostridium sordellii</name>
    <dbReference type="NCBI Taxonomy" id="1505"/>
    <lineage>
        <taxon>Bacteria</taxon>
        <taxon>Bacillati</taxon>
        <taxon>Bacillota</taxon>
        <taxon>Clostridia</taxon>
        <taxon>Peptostreptococcales</taxon>
        <taxon>Peptostreptococcaceae</taxon>
        <taxon>Paraclostridium</taxon>
    </lineage>
</organism>
<dbReference type="InterPro" id="IPR016621">
    <property type="entry name" value="UCP014543"/>
</dbReference>
<dbReference type="AlphaFoldDB" id="A0A0C7GCA5"/>
<dbReference type="Proteomes" id="UP000049127">
    <property type="component" value="Unassembled WGS sequence"/>
</dbReference>
<dbReference type="OrthoDB" id="1754647at2"/>
<gene>
    <name evidence="1" type="ORF">R28058_02381</name>
</gene>
<evidence type="ECO:0000313" key="2">
    <source>
        <dbReference type="Proteomes" id="UP000049127"/>
    </source>
</evidence>
<dbReference type="EMBL" id="CEKZ01000003">
    <property type="protein sequence ID" value="CEQ02505.1"/>
    <property type="molecule type" value="Genomic_DNA"/>
</dbReference>
<evidence type="ECO:0000313" key="1">
    <source>
        <dbReference type="EMBL" id="CEQ02505.1"/>
    </source>
</evidence>
<protein>
    <submittedName>
        <fullName evidence="1">Domain of uncharacterized function (DUF3783)</fullName>
    </submittedName>
</protein>
<accession>A0A0C7GCA5</accession>
<dbReference type="Pfam" id="PF12646">
    <property type="entry name" value="DUF3783"/>
    <property type="match status" value="1"/>
</dbReference>
<proteinExistence type="predicted"/>
<name>A0A0C7GCA5_PARSO</name>
<reference evidence="2" key="1">
    <citation type="submission" date="2015-01" db="EMBL/GenBank/DDBJ databases">
        <authorList>
            <person name="Aslett M.A."/>
            <person name="De Silva N."/>
        </authorList>
    </citation>
    <scope>NUCLEOTIDE SEQUENCE [LARGE SCALE GENOMIC DNA]</scope>
    <source>
        <strain evidence="2">R28058</strain>
    </source>
</reference>